<keyword evidence="2" id="KW-0560">Oxidoreductase</keyword>
<dbReference type="PANTHER" id="PTHR33531:SF7">
    <property type="entry name" value="HYPOTHETICAL MEMBRANE PROTEIN, CONSERVED"/>
    <property type="match status" value="1"/>
</dbReference>
<protein>
    <submittedName>
        <fullName evidence="2">Rubrerythrin</fullName>
        <ecNumber evidence="2">1.14.13.81</ecNumber>
    </submittedName>
</protein>
<organism evidence="2">
    <name type="scientific">uncultured organism</name>
    <dbReference type="NCBI Taxonomy" id="155900"/>
    <lineage>
        <taxon>unclassified sequences</taxon>
        <taxon>environmental samples</taxon>
    </lineage>
</organism>
<sequence length="161" mass="19416">MDIYQFAINFERENREYYEDLAEKSESERIKNVFLELASEEAKHERIVKQLRDKEDVEDLEFDIIPKVNEVFEDIKSDMPDSMMPKDQVDVYKKALNMEEKSKDFYSEKAEEVSGQKVKEVLKRLAKEEKKHEDIVRSIIELVNRPDTWLEDAEWYHLEDY</sequence>
<dbReference type="InterPro" id="IPR003251">
    <property type="entry name" value="Rr_diiron-bd_dom"/>
</dbReference>
<evidence type="ECO:0000313" key="2">
    <source>
        <dbReference type="EMBL" id="AGF93602.1"/>
    </source>
</evidence>
<dbReference type="InterPro" id="IPR009078">
    <property type="entry name" value="Ferritin-like_SF"/>
</dbReference>
<reference evidence="2" key="1">
    <citation type="journal article" date="2013" name="Syst. Appl. Microbiol.">
        <title>New insights into the archaeal diversity of a hypersaline microbial mat obtained by a metagenomic approach.</title>
        <authorList>
            <person name="Lopez-Lopez A."/>
            <person name="Richter M."/>
            <person name="Pena A."/>
            <person name="Tamames J."/>
            <person name="Rossello-Mora R."/>
        </authorList>
    </citation>
    <scope>NUCLEOTIDE SEQUENCE</scope>
</reference>
<proteinExistence type="predicted"/>
<dbReference type="Pfam" id="PF02915">
    <property type="entry name" value="Rubrerythrin"/>
    <property type="match status" value="1"/>
</dbReference>
<dbReference type="AlphaFoldDB" id="M1Q2V3"/>
<feature type="domain" description="Rubrerythrin diiron-binding" evidence="1">
    <location>
        <begin position="5"/>
        <end position="138"/>
    </location>
</feature>
<dbReference type="GO" id="GO:0048529">
    <property type="term" value="F:magnesium-protoporphyrin IX monomethyl ester (oxidative) cyclase activity"/>
    <property type="evidence" value="ECO:0007669"/>
    <property type="project" value="UniProtKB-EC"/>
</dbReference>
<dbReference type="Gene3D" id="1.20.1260.10">
    <property type="match status" value="1"/>
</dbReference>
<name>M1Q2V3_9ZZZZ</name>
<evidence type="ECO:0000259" key="1">
    <source>
        <dbReference type="Pfam" id="PF02915"/>
    </source>
</evidence>
<dbReference type="InterPro" id="IPR012347">
    <property type="entry name" value="Ferritin-like"/>
</dbReference>
<dbReference type="EC" id="1.14.13.81" evidence="2"/>
<gene>
    <name evidence="2" type="ORF">FLSS-13_0032</name>
</gene>
<dbReference type="SUPFAM" id="SSF47240">
    <property type="entry name" value="Ferritin-like"/>
    <property type="match status" value="1"/>
</dbReference>
<dbReference type="GO" id="GO:0046872">
    <property type="term" value="F:metal ion binding"/>
    <property type="evidence" value="ECO:0007669"/>
    <property type="project" value="InterPro"/>
</dbReference>
<dbReference type="PANTHER" id="PTHR33531">
    <property type="entry name" value="RUBRERYTHRIN SUBFAMILY"/>
    <property type="match status" value="1"/>
</dbReference>
<dbReference type="EMBL" id="JX684099">
    <property type="protein sequence ID" value="AGF93602.1"/>
    <property type="molecule type" value="Genomic_DNA"/>
</dbReference>
<accession>M1Q2V3</accession>
<dbReference type="CDD" id="cd01045">
    <property type="entry name" value="Ferritin_like_AB"/>
    <property type="match status" value="1"/>
</dbReference>